<dbReference type="InterPro" id="IPR003779">
    <property type="entry name" value="CMD-like"/>
</dbReference>
<dbReference type="SUPFAM" id="SSF69118">
    <property type="entry name" value="AhpD-like"/>
    <property type="match status" value="1"/>
</dbReference>
<reference evidence="2 3" key="1">
    <citation type="submission" date="2018-02" db="EMBL/GenBank/DDBJ databases">
        <title>Comparative genomes isolates from brazilian mangrove.</title>
        <authorList>
            <person name="Araujo J.E."/>
            <person name="Taketani R.G."/>
            <person name="Silva M.C.P."/>
            <person name="Loureco M.V."/>
            <person name="Andreote F.D."/>
        </authorList>
    </citation>
    <scope>NUCLEOTIDE SEQUENCE [LARGE SCALE GENOMIC DNA]</scope>
    <source>
        <strain evidence="2 3">Hex-1 MGV</strain>
    </source>
</reference>
<dbReference type="InterPro" id="IPR029032">
    <property type="entry name" value="AhpD-like"/>
</dbReference>
<dbReference type="OrthoDB" id="9801997at2"/>
<evidence type="ECO:0000259" key="1">
    <source>
        <dbReference type="Pfam" id="PF02627"/>
    </source>
</evidence>
<dbReference type="InterPro" id="IPR004675">
    <property type="entry name" value="AhpD_core"/>
</dbReference>
<dbReference type="PANTHER" id="PTHR35446:SF3">
    <property type="entry name" value="CMD DOMAIN-CONTAINING PROTEIN"/>
    <property type="match status" value="1"/>
</dbReference>
<dbReference type="GO" id="GO:0051920">
    <property type="term" value="F:peroxiredoxin activity"/>
    <property type="evidence" value="ECO:0007669"/>
    <property type="project" value="InterPro"/>
</dbReference>
<feature type="domain" description="Carboxymuconolactone decarboxylase-like" evidence="1">
    <location>
        <begin position="41"/>
        <end position="115"/>
    </location>
</feature>
<evidence type="ECO:0000313" key="3">
    <source>
        <dbReference type="Proteomes" id="UP000238322"/>
    </source>
</evidence>
<gene>
    <name evidence="2" type="ORF">C5Y83_02855</name>
</gene>
<protein>
    <submittedName>
        <fullName evidence="2">Peroxidase</fullName>
    </submittedName>
</protein>
<keyword evidence="2" id="KW-0575">Peroxidase</keyword>
<dbReference type="NCBIfam" id="TIGR00778">
    <property type="entry name" value="ahpD_dom"/>
    <property type="match status" value="1"/>
</dbReference>
<dbReference type="EMBL" id="PUHY01000004">
    <property type="protein sequence ID" value="PQO39702.1"/>
    <property type="molecule type" value="Genomic_DNA"/>
</dbReference>
<organism evidence="2 3">
    <name type="scientific">Blastopirellula marina</name>
    <dbReference type="NCBI Taxonomy" id="124"/>
    <lineage>
        <taxon>Bacteria</taxon>
        <taxon>Pseudomonadati</taxon>
        <taxon>Planctomycetota</taxon>
        <taxon>Planctomycetia</taxon>
        <taxon>Pirellulales</taxon>
        <taxon>Pirellulaceae</taxon>
        <taxon>Blastopirellula</taxon>
    </lineage>
</organism>
<dbReference type="RefSeq" id="WP_105328139.1">
    <property type="nucleotide sequence ID" value="NZ_PUHY01000004.1"/>
</dbReference>
<sequence>MPRLQPHAIENTSGHTREMVDAAKKKLGKHLNIIATMANSPAVLESYLSFSGAMGKSKLSAQAREAVSLVIGEKNHCQYCVSAHTTVGKMVGFTEDETVRIRQGIASDTKVQAVIDLAVAIADTKGLISDQDFADAQNAGLSDEEITEVVGLVALNTFTNYFNHVAGTEVDFPKVELFAAV</sequence>
<comment type="caution">
    <text evidence="2">The sequence shown here is derived from an EMBL/GenBank/DDBJ whole genome shotgun (WGS) entry which is preliminary data.</text>
</comment>
<accession>A0A2S8G5H2</accession>
<dbReference type="Gene3D" id="1.20.1290.10">
    <property type="entry name" value="AhpD-like"/>
    <property type="match status" value="1"/>
</dbReference>
<dbReference type="PANTHER" id="PTHR35446">
    <property type="entry name" value="SI:CH211-175M2.5"/>
    <property type="match status" value="1"/>
</dbReference>
<keyword evidence="2" id="KW-0560">Oxidoreductase</keyword>
<dbReference type="Proteomes" id="UP000238322">
    <property type="component" value="Unassembled WGS sequence"/>
</dbReference>
<evidence type="ECO:0000313" key="2">
    <source>
        <dbReference type="EMBL" id="PQO39702.1"/>
    </source>
</evidence>
<dbReference type="Pfam" id="PF02627">
    <property type="entry name" value="CMD"/>
    <property type="match status" value="1"/>
</dbReference>
<dbReference type="AlphaFoldDB" id="A0A2S8G5H2"/>
<proteinExistence type="predicted"/>
<name>A0A2S8G5H2_9BACT</name>